<evidence type="ECO:0000256" key="1">
    <source>
        <dbReference type="ARBA" id="ARBA00022723"/>
    </source>
</evidence>
<keyword evidence="8" id="KW-1185">Reference proteome</keyword>
<gene>
    <name evidence="7" type="ORF">ADEAN_000039300</name>
</gene>
<dbReference type="Proteomes" id="UP000515908">
    <property type="component" value="Chromosome 01"/>
</dbReference>
<dbReference type="Pfam" id="PF01096">
    <property type="entry name" value="Zn_ribbon_TFIIS"/>
    <property type="match status" value="1"/>
</dbReference>
<organism evidence="7 8">
    <name type="scientific">Angomonas deanei</name>
    <dbReference type="NCBI Taxonomy" id="59799"/>
    <lineage>
        <taxon>Eukaryota</taxon>
        <taxon>Discoba</taxon>
        <taxon>Euglenozoa</taxon>
        <taxon>Kinetoplastea</taxon>
        <taxon>Metakinetoplastina</taxon>
        <taxon>Trypanosomatida</taxon>
        <taxon>Trypanosomatidae</taxon>
        <taxon>Strigomonadinae</taxon>
        <taxon>Angomonas</taxon>
    </lineage>
</organism>
<feature type="domain" description="TFIIS-type" evidence="6">
    <location>
        <begin position="133"/>
        <end position="174"/>
    </location>
</feature>
<keyword evidence="3" id="KW-0862">Zinc</keyword>
<evidence type="ECO:0000256" key="5">
    <source>
        <dbReference type="SAM" id="MobiDB-lite"/>
    </source>
</evidence>
<dbReference type="SMART" id="SM00440">
    <property type="entry name" value="ZnF_C2C2"/>
    <property type="match status" value="1"/>
</dbReference>
<evidence type="ECO:0000259" key="6">
    <source>
        <dbReference type="PROSITE" id="PS51133"/>
    </source>
</evidence>
<evidence type="ECO:0000256" key="3">
    <source>
        <dbReference type="ARBA" id="ARBA00022833"/>
    </source>
</evidence>
<proteinExistence type="predicted"/>
<dbReference type="SUPFAM" id="SSF57783">
    <property type="entry name" value="Zinc beta-ribbon"/>
    <property type="match status" value="1"/>
</dbReference>
<dbReference type="GO" id="GO:0006351">
    <property type="term" value="P:DNA-templated transcription"/>
    <property type="evidence" value="ECO:0007669"/>
    <property type="project" value="InterPro"/>
</dbReference>
<evidence type="ECO:0000256" key="4">
    <source>
        <dbReference type="PROSITE-ProRule" id="PRU00472"/>
    </source>
</evidence>
<dbReference type="EMBL" id="LR877145">
    <property type="protein sequence ID" value="CAD2212957.1"/>
    <property type="molecule type" value="Genomic_DNA"/>
</dbReference>
<keyword evidence="2 4" id="KW-0863">Zinc-finger</keyword>
<dbReference type="VEuPathDB" id="TriTrypDB:ADEAN_000039300"/>
<feature type="region of interest" description="Disordered" evidence="5">
    <location>
        <begin position="95"/>
        <end position="120"/>
    </location>
</feature>
<keyword evidence="1" id="KW-0479">Metal-binding</keyword>
<name>A0A7G2C2N1_9TRYP</name>
<evidence type="ECO:0000313" key="7">
    <source>
        <dbReference type="EMBL" id="CAD2212957.1"/>
    </source>
</evidence>
<dbReference type="InterPro" id="IPR001222">
    <property type="entry name" value="Znf_TFIIS"/>
</dbReference>
<protein>
    <submittedName>
        <fullName evidence="7">Transcription factor S-II (TFIIS), putative</fullName>
    </submittedName>
</protein>
<dbReference type="AlphaFoldDB" id="A0A7G2C2N1"/>
<evidence type="ECO:0000313" key="8">
    <source>
        <dbReference type="Proteomes" id="UP000515908"/>
    </source>
</evidence>
<dbReference type="GO" id="GO:0008270">
    <property type="term" value="F:zinc ion binding"/>
    <property type="evidence" value="ECO:0007669"/>
    <property type="project" value="UniProtKB-KW"/>
</dbReference>
<reference evidence="7 8" key="1">
    <citation type="submission" date="2020-08" db="EMBL/GenBank/DDBJ databases">
        <authorList>
            <person name="Newling K."/>
            <person name="Davey J."/>
            <person name="Forrester S."/>
        </authorList>
    </citation>
    <scope>NUCLEOTIDE SEQUENCE [LARGE SCALE GENOMIC DNA]</scope>
    <source>
        <strain evidence="8">Crithidia deanei Carvalho (ATCC PRA-265)</strain>
    </source>
</reference>
<evidence type="ECO:0000256" key="2">
    <source>
        <dbReference type="ARBA" id="ARBA00022771"/>
    </source>
</evidence>
<dbReference type="Gene3D" id="2.20.25.10">
    <property type="match status" value="1"/>
</dbReference>
<dbReference type="GO" id="GO:0003676">
    <property type="term" value="F:nucleic acid binding"/>
    <property type="evidence" value="ECO:0007669"/>
    <property type="project" value="InterPro"/>
</dbReference>
<accession>A0A7G2C2N1</accession>
<sequence length="177" mass="19834">MSLFALGTTACEVCGEGYLQSNTQPEELTQAQRYRSCTRCGYAARQDSGRTTVRVTEKGIQNVEHCTDAFEHFDKNEITNVLSYLATLPQYATVTEDGKGKTGSPHKKSKTETNNQNNNKLAGEVAVDNRVLEEAYCEKCGDMRSCRSYARQIRSADEGQTIFYQCTTCKSEWQHNS</sequence>
<dbReference type="PROSITE" id="PS51133">
    <property type="entry name" value="ZF_TFIIS_2"/>
    <property type="match status" value="1"/>
</dbReference>